<dbReference type="PRINTS" id="PR00975">
    <property type="entry name" value="RIBOSOMALS19"/>
</dbReference>
<feature type="compositionally biased region" description="Pro residues" evidence="5">
    <location>
        <begin position="133"/>
        <end position="142"/>
    </location>
</feature>
<dbReference type="HAMAP" id="MF_00531">
    <property type="entry name" value="Ribosomal_uS19"/>
    <property type="match status" value="1"/>
</dbReference>
<dbReference type="GO" id="GO:0000028">
    <property type="term" value="P:ribosomal small subunit assembly"/>
    <property type="evidence" value="ECO:0007669"/>
    <property type="project" value="TreeGrafter"/>
</dbReference>
<dbReference type="AlphaFoldDB" id="A0A1D1YEA5"/>
<keyword evidence="3 4" id="KW-0687">Ribonucleoprotein</keyword>
<protein>
    <submittedName>
        <fullName evidence="6">Ribosomal protein S19, mitochondrial</fullName>
    </submittedName>
</protein>
<dbReference type="GO" id="GO:0005763">
    <property type="term" value="C:mitochondrial small ribosomal subunit"/>
    <property type="evidence" value="ECO:0007669"/>
    <property type="project" value="TreeGrafter"/>
</dbReference>
<sequence length="238" mass="26252">PQSALHAEFLLFVVAVREREGGEKMPRRSLWKGSFVDAFLFKLLRRGQRLSNRKIWSRGSSILPEFVGSSVLIHNGKSHIRRKVTEGMVGHKFGEFAMTRRRKPWRTSGPPSGPKRGGARRYTTWAPSLGAAPPAPSPPDPAHQPARWFSMLSAPVNNGLRSVTASNLRSSFFLSSRYISTAAAAGIPDPSGHIFEHQAKPQNPSNLGRKIDDFKGMTHLGNGWQRLAALLGAKTRTP</sequence>
<accession>A0A1D1YEA5</accession>
<name>A0A1D1YEA5_9ARAE</name>
<proteinExistence type="inferred from homology"/>
<feature type="region of interest" description="Disordered" evidence="5">
    <location>
        <begin position="99"/>
        <end position="143"/>
    </location>
</feature>
<dbReference type="Pfam" id="PF00203">
    <property type="entry name" value="Ribosomal_S19"/>
    <property type="match status" value="1"/>
</dbReference>
<organism evidence="6">
    <name type="scientific">Anthurium amnicola</name>
    <dbReference type="NCBI Taxonomy" id="1678845"/>
    <lineage>
        <taxon>Eukaryota</taxon>
        <taxon>Viridiplantae</taxon>
        <taxon>Streptophyta</taxon>
        <taxon>Embryophyta</taxon>
        <taxon>Tracheophyta</taxon>
        <taxon>Spermatophyta</taxon>
        <taxon>Magnoliopsida</taxon>
        <taxon>Liliopsida</taxon>
        <taxon>Araceae</taxon>
        <taxon>Pothoideae</taxon>
        <taxon>Potheae</taxon>
        <taxon>Anthurium</taxon>
    </lineage>
</organism>
<evidence type="ECO:0000256" key="2">
    <source>
        <dbReference type="ARBA" id="ARBA00022980"/>
    </source>
</evidence>
<gene>
    <name evidence="6" type="primary">RPS19_0</name>
    <name evidence="6" type="ORF">g.37368</name>
</gene>
<comment type="similarity">
    <text evidence="1 4">Belongs to the universal ribosomal protein uS19 family.</text>
</comment>
<evidence type="ECO:0000256" key="1">
    <source>
        <dbReference type="ARBA" id="ARBA00007345"/>
    </source>
</evidence>
<dbReference type="PANTHER" id="PTHR11880">
    <property type="entry name" value="RIBOSOMAL PROTEIN S19P FAMILY MEMBER"/>
    <property type="match status" value="1"/>
</dbReference>
<dbReference type="GO" id="GO:0003735">
    <property type="term" value="F:structural constituent of ribosome"/>
    <property type="evidence" value="ECO:0007669"/>
    <property type="project" value="InterPro"/>
</dbReference>
<dbReference type="GO" id="GO:0003723">
    <property type="term" value="F:RNA binding"/>
    <property type="evidence" value="ECO:0007669"/>
    <property type="project" value="InterPro"/>
</dbReference>
<dbReference type="SUPFAM" id="SSF54570">
    <property type="entry name" value="Ribosomal protein S19"/>
    <property type="match status" value="1"/>
</dbReference>
<evidence type="ECO:0000256" key="3">
    <source>
        <dbReference type="ARBA" id="ARBA00023274"/>
    </source>
</evidence>
<evidence type="ECO:0000256" key="5">
    <source>
        <dbReference type="SAM" id="MobiDB-lite"/>
    </source>
</evidence>
<dbReference type="Gene3D" id="3.30.860.10">
    <property type="entry name" value="30s Ribosomal Protein S19, Chain A"/>
    <property type="match status" value="1"/>
</dbReference>
<dbReference type="InterPro" id="IPR023575">
    <property type="entry name" value="Ribosomal_uS19_SF"/>
</dbReference>
<reference evidence="6" key="1">
    <citation type="submission" date="2015-07" db="EMBL/GenBank/DDBJ databases">
        <title>Transcriptome Assembly of Anthurium amnicola.</title>
        <authorList>
            <person name="Suzuki J."/>
        </authorList>
    </citation>
    <scope>NUCLEOTIDE SEQUENCE</scope>
</reference>
<evidence type="ECO:0000313" key="6">
    <source>
        <dbReference type="EMBL" id="JAT52961.1"/>
    </source>
</evidence>
<dbReference type="InterPro" id="IPR020934">
    <property type="entry name" value="Ribosomal_uS19_CS"/>
</dbReference>
<feature type="non-terminal residue" evidence="6">
    <location>
        <position position="1"/>
    </location>
</feature>
<dbReference type="PROSITE" id="PS00323">
    <property type="entry name" value="RIBOSOMAL_S19"/>
    <property type="match status" value="1"/>
</dbReference>
<dbReference type="EMBL" id="GDJX01014975">
    <property type="protein sequence ID" value="JAT52961.1"/>
    <property type="molecule type" value="Transcribed_RNA"/>
</dbReference>
<keyword evidence="2 4" id="KW-0689">Ribosomal protein</keyword>
<dbReference type="PANTHER" id="PTHR11880:SF67">
    <property type="entry name" value="SMALL RIBOSOMAL SUBUNIT PROTEIN US19M"/>
    <property type="match status" value="1"/>
</dbReference>
<evidence type="ECO:0000256" key="4">
    <source>
        <dbReference type="RuleBase" id="RU003485"/>
    </source>
</evidence>
<dbReference type="InterPro" id="IPR002222">
    <property type="entry name" value="Ribosomal_uS19"/>
</dbReference>
<dbReference type="GO" id="GO:0006412">
    <property type="term" value="P:translation"/>
    <property type="evidence" value="ECO:0007669"/>
    <property type="project" value="InterPro"/>
</dbReference>